<keyword evidence="2" id="KW-1185">Reference proteome</keyword>
<proteinExistence type="predicted"/>
<organism evidence="1 2">
    <name type="scientific">Streptomyces thermoalcalitolerans</name>
    <dbReference type="NCBI Taxonomy" id="65605"/>
    <lineage>
        <taxon>Bacteria</taxon>
        <taxon>Bacillati</taxon>
        <taxon>Actinomycetota</taxon>
        <taxon>Actinomycetes</taxon>
        <taxon>Kitasatosporales</taxon>
        <taxon>Streptomycetaceae</taxon>
        <taxon>Streptomyces</taxon>
    </lineage>
</organism>
<evidence type="ECO:0000313" key="1">
    <source>
        <dbReference type="EMBL" id="GAA0917969.1"/>
    </source>
</evidence>
<dbReference type="Proteomes" id="UP001501005">
    <property type="component" value="Unassembled WGS sequence"/>
</dbReference>
<evidence type="ECO:0000313" key="2">
    <source>
        <dbReference type="Proteomes" id="UP001501005"/>
    </source>
</evidence>
<comment type="caution">
    <text evidence="1">The sequence shown here is derived from an EMBL/GenBank/DDBJ whole genome shotgun (WGS) entry which is preliminary data.</text>
</comment>
<dbReference type="EMBL" id="BAAAHG010000029">
    <property type="protein sequence ID" value="GAA0917969.1"/>
    <property type="molecule type" value="Genomic_DNA"/>
</dbReference>
<protein>
    <submittedName>
        <fullName evidence="1">Uncharacterized protein</fullName>
    </submittedName>
</protein>
<sequence length="82" mass="8309">MVEVHRPGQLGDRDLARVGEAGVDLVAHRGRAPAEHPVLGVQHGPGVRRQVLGDAGRPADAEVDTGTGRDVAGAAGCTISVA</sequence>
<accession>A0ABN1NWB3</accession>
<name>A0ABN1NWB3_9ACTN</name>
<reference evidence="1 2" key="1">
    <citation type="journal article" date="2019" name="Int. J. Syst. Evol. Microbiol.">
        <title>The Global Catalogue of Microorganisms (GCM) 10K type strain sequencing project: providing services to taxonomists for standard genome sequencing and annotation.</title>
        <authorList>
            <consortium name="The Broad Institute Genomics Platform"/>
            <consortium name="The Broad Institute Genome Sequencing Center for Infectious Disease"/>
            <person name="Wu L."/>
            <person name="Ma J."/>
        </authorList>
    </citation>
    <scope>NUCLEOTIDE SEQUENCE [LARGE SCALE GENOMIC DNA]</scope>
    <source>
        <strain evidence="1 2">JCM 10673</strain>
    </source>
</reference>
<gene>
    <name evidence="1" type="ORF">GCM10009549_35210</name>
</gene>